<reference evidence="1" key="1">
    <citation type="submission" date="2020-05" db="EMBL/GenBank/DDBJ databases">
        <title>Large-scale comparative analyses of tick genomes elucidate their genetic diversity and vector capacities.</title>
        <authorList>
            <person name="Jia N."/>
            <person name="Wang J."/>
            <person name="Shi W."/>
            <person name="Du L."/>
            <person name="Sun Y."/>
            <person name="Zhan W."/>
            <person name="Jiang J."/>
            <person name="Wang Q."/>
            <person name="Zhang B."/>
            <person name="Ji P."/>
            <person name="Sakyi L.B."/>
            <person name="Cui X."/>
            <person name="Yuan T."/>
            <person name="Jiang B."/>
            <person name="Yang W."/>
            <person name="Lam T.T.-Y."/>
            <person name="Chang Q."/>
            <person name="Ding S."/>
            <person name="Wang X."/>
            <person name="Zhu J."/>
            <person name="Ruan X."/>
            <person name="Zhao L."/>
            <person name="Wei J."/>
            <person name="Que T."/>
            <person name="Du C."/>
            <person name="Cheng J."/>
            <person name="Dai P."/>
            <person name="Han X."/>
            <person name="Huang E."/>
            <person name="Gao Y."/>
            <person name="Liu J."/>
            <person name="Shao H."/>
            <person name="Ye R."/>
            <person name="Li L."/>
            <person name="Wei W."/>
            <person name="Wang X."/>
            <person name="Wang C."/>
            <person name="Yang T."/>
            <person name="Huo Q."/>
            <person name="Li W."/>
            <person name="Guo W."/>
            <person name="Chen H."/>
            <person name="Zhou L."/>
            <person name="Ni X."/>
            <person name="Tian J."/>
            <person name="Zhou Y."/>
            <person name="Sheng Y."/>
            <person name="Liu T."/>
            <person name="Pan Y."/>
            <person name="Xia L."/>
            <person name="Li J."/>
            <person name="Zhao F."/>
            <person name="Cao W."/>
        </authorList>
    </citation>
    <scope>NUCLEOTIDE SEQUENCE</scope>
    <source>
        <strain evidence="1">Hyas-2018</strain>
    </source>
</reference>
<dbReference type="EMBL" id="CM023485">
    <property type="protein sequence ID" value="KAH6930658.1"/>
    <property type="molecule type" value="Genomic_DNA"/>
</dbReference>
<dbReference type="Proteomes" id="UP000821845">
    <property type="component" value="Chromosome 5"/>
</dbReference>
<comment type="caution">
    <text evidence="1">The sequence shown here is derived from an EMBL/GenBank/DDBJ whole genome shotgun (WGS) entry which is preliminary data.</text>
</comment>
<name>A0ACB7S6Z8_HYAAI</name>
<protein>
    <submittedName>
        <fullName evidence="1">Uncharacterized protein</fullName>
    </submittedName>
</protein>
<gene>
    <name evidence="1" type="ORF">HPB50_016289</name>
</gene>
<accession>A0ACB7S6Z8</accession>
<sequence length="139" mass="15318">MEKLKAKRRTRRRQNTVIINEATSALQGADIEQLSALLQRLEVNNAELRKVNEEIENCLSEDAFEEDYEEVVQSIGEVRGANSGLGQRAAAPLSPSPSDKELAGIPRQHCPLNGSSLTSWSGMMLDRSLGRLPTPFGTR</sequence>
<evidence type="ECO:0000313" key="1">
    <source>
        <dbReference type="EMBL" id="KAH6930658.1"/>
    </source>
</evidence>
<proteinExistence type="predicted"/>
<organism evidence="1 2">
    <name type="scientific">Hyalomma asiaticum</name>
    <name type="common">Tick</name>
    <dbReference type="NCBI Taxonomy" id="266040"/>
    <lineage>
        <taxon>Eukaryota</taxon>
        <taxon>Metazoa</taxon>
        <taxon>Ecdysozoa</taxon>
        <taxon>Arthropoda</taxon>
        <taxon>Chelicerata</taxon>
        <taxon>Arachnida</taxon>
        <taxon>Acari</taxon>
        <taxon>Parasitiformes</taxon>
        <taxon>Ixodida</taxon>
        <taxon>Ixodoidea</taxon>
        <taxon>Ixodidae</taxon>
        <taxon>Hyalomminae</taxon>
        <taxon>Hyalomma</taxon>
    </lineage>
</organism>
<evidence type="ECO:0000313" key="2">
    <source>
        <dbReference type="Proteomes" id="UP000821845"/>
    </source>
</evidence>
<keyword evidence="2" id="KW-1185">Reference proteome</keyword>